<reference evidence="1 2" key="1">
    <citation type="journal article" date="2016" name="Nat. Commun.">
        <title>Thousands of microbial genomes shed light on interconnected biogeochemical processes in an aquifer system.</title>
        <authorList>
            <person name="Anantharaman K."/>
            <person name="Brown C.T."/>
            <person name="Hug L.A."/>
            <person name="Sharon I."/>
            <person name="Castelle C.J."/>
            <person name="Probst A.J."/>
            <person name="Thomas B.C."/>
            <person name="Singh A."/>
            <person name="Wilkins M.J."/>
            <person name="Karaoz U."/>
            <person name="Brodie E.L."/>
            <person name="Williams K.H."/>
            <person name="Hubbard S.S."/>
            <person name="Banfield J.F."/>
        </authorList>
    </citation>
    <scope>NUCLEOTIDE SEQUENCE [LARGE SCALE GENOMIC DNA]</scope>
</reference>
<name>A0A1G2MQ03_9BACT</name>
<evidence type="ECO:0008006" key="3">
    <source>
        <dbReference type="Google" id="ProtNLM"/>
    </source>
</evidence>
<dbReference type="SUPFAM" id="SSF52096">
    <property type="entry name" value="ClpP/crotonase"/>
    <property type="match status" value="1"/>
</dbReference>
<comment type="caution">
    <text evidence="1">The sequence shown here is derived from an EMBL/GenBank/DDBJ whole genome shotgun (WGS) entry which is preliminary data.</text>
</comment>
<dbReference type="AlphaFoldDB" id="A0A1G2MQ03"/>
<organism evidence="1 2">
    <name type="scientific">Candidatus Taylorbacteria bacterium RIFCSPHIGHO2_02_FULL_46_13</name>
    <dbReference type="NCBI Taxonomy" id="1802312"/>
    <lineage>
        <taxon>Bacteria</taxon>
        <taxon>Candidatus Tayloriibacteriota</taxon>
    </lineage>
</organism>
<dbReference type="InterPro" id="IPR023562">
    <property type="entry name" value="ClpP/TepA"/>
</dbReference>
<protein>
    <recommendedName>
        <fullName evidence="3">ATP-dependent Clp protease proteolytic subunit</fullName>
    </recommendedName>
</protein>
<dbReference type="Pfam" id="PF00574">
    <property type="entry name" value="CLP_protease"/>
    <property type="match status" value="1"/>
</dbReference>
<evidence type="ECO:0000313" key="1">
    <source>
        <dbReference type="EMBL" id="OHA25965.1"/>
    </source>
</evidence>
<dbReference type="Proteomes" id="UP000177565">
    <property type="component" value="Unassembled WGS sequence"/>
</dbReference>
<dbReference type="EMBL" id="MHRQ01000029">
    <property type="protein sequence ID" value="OHA25965.1"/>
    <property type="molecule type" value="Genomic_DNA"/>
</dbReference>
<proteinExistence type="predicted"/>
<dbReference type="InterPro" id="IPR029045">
    <property type="entry name" value="ClpP/crotonase-like_dom_sf"/>
</dbReference>
<dbReference type="Gene3D" id="3.90.226.10">
    <property type="entry name" value="2-enoyl-CoA Hydratase, Chain A, domain 1"/>
    <property type="match status" value="1"/>
</dbReference>
<gene>
    <name evidence="1" type="ORF">A3C06_01940</name>
</gene>
<evidence type="ECO:0000313" key="2">
    <source>
        <dbReference type="Proteomes" id="UP000177565"/>
    </source>
</evidence>
<accession>A0A1G2MQ03</accession>
<sequence>MQRVPIRELDSGQLEKVRIQLQKALETGDKEVLFEISSRGGDHDEVFDLITYLRTEKFQTSCIVTRAASAASLLAISCGLRKIRKRGKMFLHAVEVTLPVTMVTETNRLPESTVQKCRYRQRETESLIKQRTKIPPAELAKMMAPGAQGRFDAESAVRWGLVDEVIDY</sequence>